<name>A0A6P8IWE0_ACTTE</name>
<dbReference type="GO" id="GO:0001518">
    <property type="term" value="C:voltage-gated sodium channel complex"/>
    <property type="evidence" value="ECO:0007669"/>
    <property type="project" value="TreeGrafter"/>
</dbReference>
<evidence type="ECO:0000256" key="3">
    <source>
        <dbReference type="ARBA" id="ARBA00022692"/>
    </source>
</evidence>
<dbReference type="InterPro" id="IPR043203">
    <property type="entry name" value="VGCC_Ca_Na"/>
</dbReference>
<feature type="region of interest" description="Disordered" evidence="13">
    <location>
        <begin position="1680"/>
        <end position="1712"/>
    </location>
</feature>
<keyword evidence="16" id="KW-1185">Reference proteome</keyword>
<feature type="transmembrane region" description="Helical" evidence="14">
    <location>
        <begin position="1561"/>
        <end position="1580"/>
    </location>
</feature>
<dbReference type="GO" id="GO:0046872">
    <property type="term" value="F:metal ion binding"/>
    <property type="evidence" value="ECO:0007669"/>
    <property type="project" value="UniProtKB-KW"/>
</dbReference>
<reference evidence="17" key="1">
    <citation type="submission" date="2025-08" db="UniProtKB">
        <authorList>
            <consortium name="RefSeq"/>
        </authorList>
    </citation>
    <scope>IDENTIFICATION</scope>
    <source>
        <tissue evidence="17">Tentacle</tissue>
    </source>
</reference>
<evidence type="ECO:0000256" key="6">
    <source>
        <dbReference type="ARBA" id="ARBA00022989"/>
    </source>
</evidence>
<keyword evidence="10" id="KW-0407">Ion channel</keyword>
<feature type="compositionally biased region" description="Basic and acidic residues" evidence="13">
    <location>
        <begin position="1063"/>
        <end position="1079"/>
    </location>
</feature>
<keyword evidence="8 14" id="KW-0472">Membrane</keyword>
<proteinExistence type="inferred from homology"/>
<dbReference type="GeneID" id="116305563"/>
<dbReference type="PRINTS" id="PR00167">
    <property type="entry name" value="CACHANNEL"/>
</dbReference>
<keyword evidence="9" id="KW-0325">Glycoprotein</keyword>
<dbReference type="GO" id="GO:0043005">
    <property type="term" value="C:neuron projection"/>
    <property type="evidence" value="ECO:0007669"/>
    <property type="project" value="TreeGrafter"/>
</dbReference>
<feature type="domain" description="Ion transport" evidence="15">
    <location>
        <begin position="1113"/>
        <end position="1380"/>
    </location>
</feature>
<keyword evidence="12" id="KW-0109">Calcium transport</keyword>
<feature type="compositionally biased region" description="Low complexity" evidence="13">
    <location>
        <begin position="1919"/>
        <end position="1934"/>
    </location>
</feature>
<evidence type="ECO:0000256" key="2">
    <source>
        <dbReference type="ARBA" id="ARBA00022448"/>
    </source>
</evidence>
<feature type="transmembrane region" description="Helical" evidence="14">
    <location>
        <begin position="122"/>
        <end position="142"/>
    </location>
</feature>
<dbReference type="Pfam" id="PF00520">
    <property type="entry name" value="Ion_trans"/>
    <property type="match status" value="4"/>
</dbReference>
<evidence type="ECO:0000313" key="17">
    <source>
        <dbReference type="RefSeq" id="XP_031571362.1"/>
    </source>
</evidence>
<dbReference type="InterPro" id="IPR002077">
    <property type="entry name" value="VDCCAlpha1"/>
</dbReference>
<evidence type="ECO:0000256" key="11">
    <source>
        <dbReference type="PIRSR" id="PIRSR602077-1"/>
    </source>
</evidence>
<keyword evidence="2" id="KW-0813">Transport</keyword>
<feature type="transmembrane region" description="Helical" evidence="14">
    <location>
        <begin position="902"/>
        <end position="925"/>
    </location>
</feature>
<feature type="region of interest" description="Disordered" evidence="13">
    <location>
        <begin position="1048"/>
        <end position="1082"/>
    </location>
</feature>
<dbReference type="FunFam" id="1.10.287.70:FF:000117">
    <property type="entry name" value="Voltage-gated Ca2+ channel, alpha subunit"/>
    <property type="match status" value="1"/>
</dbReference>
<dbReference type="InterPro" id="IPR005821">
    <property type="entry name" value="Ion_trans_dom"/>
</dbReference>
<feature type="compositionally biased region" description="Basic residues" evidence="13">
    <location>
        <begin position="1991"/>
        <end position="2000"/>
    </location>
</feature>
<gene>
    <name evidence="17" type="primary">LOC116305563</name>
</gene>
<evidence type="ECO:0000256" key="12">
    <source>
        <dbReference type="RuleBase" id="RU003808"/>
    </source>
</evidence>
<feature type="compositionally biased region" description="Basic residues" evidence="13">
    <location>
        <begin position="1973"/>
        <end position="1982"/>
    </location>
</feature>
<dbReference type="FunFam" id="1.10.287.70:FF:000166">
    <property type="entry name" value="Voltage-gated Ca2+ channel, alpha subunit"/>
    <property type="match status" value="1"/>
</dbReference>
<evidence type="ECO:0000256" key="9">
    <source>
        <dbReference type="ARBA" id="ARBA00023180"/>
    </source>
</evidence>
<dbReference type="PANTHER" id="PTHR10037">
    <property type="entry name" value="VOLTAGE-GATED CATION CHANNEL CALCIUM AND SODIUM"/>
    <property type="match status" value="1"/>
</dbReference>
<comment type="subcellular location">
    <subcellularLocation>
        <location evidence="1 12">Membrane</location>
        <topology evidence="1 12">Multi-pass membrane protein</topology>
    </subcellularLocation>
</comment>
<dbReference type="FunCoup" id="A0A6P8IWE0">
    <property type="interactions" value="859"/>
</dbReference>
<evidence type="ECO:0000256" key="5">
    <source>
        <dbReference type="ARBA" id="ARBA00022882"/>
    </source>
</evidence>
<feature type="transmembrane region" description="Helical" evidence="14">
    <location>
        <begin position="833"/>
        <end position="853"/>
    </location>
</feature>
<dbReference type="GO" id="GO:0005248">
    <property type="term" value="F:voltage-gated sodium channel activity"/>
    <property type="evidence" value="ECO:0007669"/>
    <property type="project" value="TreeGrafter"/>
</dbReference>
<keyword evidence="5 12" id="KW-0851">Voltage-gated channel</keyword>
<dbReference type="PANTHER" id="PTHR10037:SF230">
    <property type="entry name" value="CA[2+]-CHANNEL PROTEIN ALPHA[[1]] SUBUNIT T, ISOFORM F"/>
    <property type="match status" value="1"/>
</dbReference>
<dbReference type="FunFam" id="1.20.120.350:FF:000009">
    <property type="entry name" value="Voltage-dependent T-type calcium channel subunit alpha"/>
    <property type="match status" value="1"/>
</dbReference>
<evidence type="ECO:0000259" key="15">
    <source>
        <dbReference type="Pfam" id="PF00520"/>
    </source>
</evidence>
<feature type="region of interest" description="Disordered" evidence="13">
    <location>
        <begin position="1853"/>
        <end position="2000"/>
    </location>
</feature>
<dbReference type="InterPro" id="IPR027359">
    <property type="entry name" value="Volt_channel_dom_sf"/>
</dbReference>
<feature type="binding site" evidence="11">
    <location>
        <position position="884"/>
    </location>
    <ligand>
        <name>Ca(2+)</name>
        <dbReference type="ChEBI" id="CHEBI:29108"/>
    </ligand>
</feature>
<dbReference type="OrthoDB" id="416585at2759"/>
<feature type="transmembrane region" description="Helical" evidence="14">
    <location>
        <begin position="1464"/>
        <end position="1482"/>
    </location>
</feature>
<evidence type="ECO:0000256" key="13">
    <source>
        <dbReference type="SAM" id="MobiDB-lite"/>
    </source>
</evidence>
<evidence type="ECO:0000256" key="8">
    <source>
        <dbReference type="ARBA" id="ARBA00023136"/>
    </source>
</evidence>
<feature type="transmembrane region" description="Helical" evidence="14">
    <location>
        <begin position="369"/>
        <end position="391"/>
    </location>
</feature>
<feature type="transmembrane region" description="Helical" evidence="14">
    <location>
        <begin position="209"/>
        <end position="229"/>
    </location>
</feature>
<organism evidence="16 17">
    <name type="scientific">Actinia tenebrosa</name>
    <name type="common">Australian red waratah sea anemone</name>
    <dbReference type="NCBI Taxonomy" id="6105"/>
    <lineage>
        <taxon>Eukaryota</taxon>
        <taxon>Metazoa</taxon>
        <taxon>Cnidaria</taxon>
        <taxon>Anthozoa</taxon>
        <taxon>Hexacorallia</taxon>
        <taxon>Actiniaria</taxon>
        <taxon>Actiniidae</taxon>
        <taxon>Actinia</taxon>
    </lineage>
</organism>
<keyword evidence="12" id="KW-0107">Calcium channel</keyword>
<protein>
    <submittedName>
        <fullName evidence="17">Voltage-dependent T-type calcium channel subunit alpha-1H-like</fullName>
    </submittedName>
</protein>
<dbReference type="FunFam" id="1.20.120.350:FF:000008">
    <property type="entry name" value="Voltage-dependent T-type calcium channel subunit alpha"/>
    <property type="match status" value="1"/>
</dbReference>
<accession>A0A6P8IWE0</accession>
<evidence type="ECO:0000256" key="10">
    <source>
        <dbReference type="ARBA" id="ARBA00023303"/>
    </source>
</evidence>
<feature type="domain" description="Ion transport" evidence="15">
    <location>
        <begin position="1431"/>
        <end position="1682"/>
    </location>
</feature>
<feature type="transmembrane region" description="Helical" evidence="14">
    <location>
        <begin position="1150"/>
        <end position="1169"/>
    </location>
</feature>
<dbReference type="RefSeq" id="XP_031571362.1">
    <property type="nucleotide sequence ID" value="XM_031715502.1"/>
</dbReference>
<dbReference type="Gene3D" id="1.20.120.350">
    <property type="entry name" value="Voltage-gated potassium channels. Chain C"/>
    <property type="match status" value="4"/>
</dbReference>
<feature type="compositionally biased region" description="Low complexity" evidence="13">
    <location>
        <begin position="1685"/>
        <end position="1696"/>
    </location>
</feature>
<comment type="similarity">
    <text evidence="12">Belongs to the calcium channel alpha-1 subunit (TC 1.A.1.11) family.</text>
</comment>
<evidence type="ECO:0000256" key="4">
    <source>
        <dbReference type="ARBA" id="ARBA00022737"/>
    </source>
</evidence>
<feature type="transmembrane region" description="Helical" evidence="14">
    <location>
        <begin position="1494"/>
        <end position="1511"/>
    </location>
</feature>
<dbReference type="GO" id="GO:0086010">
    <property type="term" value="P:membrane depolarization during action potential"/>
    <property type="evidence" value="ECO:0007669"/>
    <property type="project" value="TreeGrafter"/>
</dbReference>
<keyword evidence="11 12" id="KW-0106">Calcium</keyword>
<feature type="compositionally biased region" description="Polar residues" evidence="13">
    <location>
        <begin position="1858"/>
        <end position="1867"/>
    </location>
</feature>
<feature type="transmembrane region" description="Helical" evidence="14">
    <location>
        <begin position="1351"/>
        <end position="1374"/>
    </location>
</feature>
<dbReference type="FunFam" id="1.20.120.350:FF:000072">
    <property type="entry name" value="Voltage-dependent T-type calcium channel subunit alpha"/>
    <property type="match status" value="1"/>
</dbReference>
<evidence type="ECO:0000256" key="1">
    <source>
        <dbReference type="ARBA" id="ARBA00004141"/>
    </source>
</evidence>
<dbReference type="Gene3D" id="1.10.287.70">
    <property type="match status" value="4"/>
</dbReference>
<keyword evidence="11" id="KW-0479">Metal-binding</keyword>
<dbReference type="GO" id="GO:0008332">
    <property type="term" value="F:low voltage-gated calcium channel activity"/>
    <property type="evidence" value="ECO:0007669"/>
    <property type="project" value="TreeGrafter"/>
</dbReference>
<keyword evidence="4" id="KW-0677">Repeat</keyword>
<feature type="domain" description="Ion transport" evidence="15">
    <location>
        <begin position="82"/>
        <end position="402"/>
    </location>
</feature>
<feature type="binding site" evidence="11">
    <location>
        <position position="1323"/>
    </location>
    <ligand>
        <name>Ca(2+)</name>
        <dbReference type="ChEBI" id="CHEBI:29108"/>
    </ligand>
</feature>
<feature type="transmembrane region" description="Helical" evidence="14">
    <location>
        <begin position="709"/>
        <end position="730"/>
    </location>
</feature>
<feature type="transmembrane region" description="Helical" evidence="14">
    <location>
        <begin position="1651"/>
        <end position="1673"/>
    </location>
</feature>
<feature type="compositionally biased region" description="Polar residues" evidence="13">
    <location>
        <begin position="1942"/>
        <end position="1952"/>
    </location>
</feature>
<keyword evidence="6 14" id="KW-1133">Transmembrane helix</keyword>
<keyword evidence="3 14" id="KW-0812">Transmembrane</keyword>
<keyword evidence="7" id="KW-0406">Ion transport</keyword>
<dbReference type="InParanoid" id="A0A6P8IWE0"/>
<feature type="domain" description="Ion transport" evidence="15">
    <location>
        <begin position="707"/>
        <end position="931"/>
    </location>
</feature>
<feature type="transmembrane region" description="Helical" evidence="14">
    <location>
        <begin position="1430"/>
        <end position="1452"/>
    </location>
</feature>
<evidence type="ECO:0000313" key="16">
    <source>
        <dbReference type="Proteomes" id="UP000515163"/>
    </source>
</evidence>
<evidence type="ECO:0000256" key="7">
    <source>
        <dbReference type="ARBA" id="ARBA00023065"/>
    </source>
</evidence>
<dbReference type="SUPFAM" id="SSF81324">
    <property type="entry name" value="Voltage-gated potassium channels"/>
    <property type="match status" value="4"/>
</dbReference>
<dbReference type="Proteomes" id="UP000515163">
    <property type="component" value="Unplaced"/>
</dbReference>
<feature type="transmembrane region" description="Helical" evidence="14">
    <location>
        <begin position="1253"/>
        <end position="1272"/>
    </location>
</feature>
<feature type="transmembrane region" description="Helical" evidence="14">
    <location>
        <begin position="742"/>
        <end position="765"/>
    </location>
</feature>
<dbReference type="GO" id="GO:0005891">
    <property type="term" value="C:voltage-gated calcium channel complex"/>
    <property type="evidence" value="ECO:0007669"/>
    <property type="project" value="InterPro"/>
</dbReference>
<dbReference type="GO" id="GO:0070509">
    <property type="term" value="P:calcium ion import"/>
    <property type="evidence" value="ECO:0007669"/>
    <property type="project" value="TreeGrafter"/>
</dbReference>
<feature type="transmembrane region" description="Helical" evidence="14">
    <location>
        <begin position="1119"/>
        <end position="1138"/>
    </location>
</feature>
<sequence>MSKVKIPENTALQDNAIAEFGKSQRDSKNLEDKINIDGGEVDDDDDLYNGVDILENFEPVAFYFIKRERLPRLFFIHLVSWSYFERISIFVILCNCVTLGLFDPFDDDCVTRKCQILEKIEFAIYVFFVVEMLCKWMAMGIFGKLGYLADNWNKLDFFIVAAGTFEIFYDKGKYMTAVRAIRVLRPLRAINRVPSIRILVTLLLDTLPMLGNVLAMCSLIFTIFGIVGVQMWQGLLRNRCKIEMPTNLSANDYNLSTFYVPSEGDFVCSPPEVSGMKRCSSIDPYRANGRDCSLDYETYLETTARSNHTNVCVNWNLYYSNCTKIGLNPVYNTISFDNILIAWVAIFQVWKKKFFTEYPVYRRKAQLSFFLRFCFLQIGSYFMTNLCLVVITTQFQETKQRENDLMRQSRRKHATSTSTIASSRFGRDGCWIEILKYIGHVFRRTKRRLGKTINIKCSKSATHKNRVAKKRKRRKKKLVYHHHHHHHHYHHFHHHVHCPGNGQYLDGYYPLPEGYLTPNLSTVDFSTNNGQSVDIIPGNTLTIPGQVPTNNFYQGEGREGDEIQNGADLPGTVPNISIVAGSACSVRPSTTPKMGEMVTMATAAVNINGQPALSDVAAHSFVSAASLSSAAATATASAAAASMIQNACECAVNHADKGINVEEFESEFVYEGEESETDYSDDDFDKDERKLTPLRKLRHTLRVWVDSKWFMYIIMGAISVNTLSMGIEYYGQEQEMTDTLEYLNYIFTAIFFLEMLLKLAGLGVYGYIKDAFNLFDGTIVIISIVELFGDGNNSISVLRSFRLLRIFKIVRFLPALKRQLLVMIHTLDNVMTFLALLCIFIFTASILGMNLFGGKYNFPDEDARANFDDLFWAIVTVFQVLTQEDWNVVMTNGMRAIGKWAGLYFILLMTIGNYILFNLLVAILVEGFANQPDKGESSVNLRQATIPKFENQIAKRQECSLEQQSKYYGGSKPRVCISPTPSVYYVDQLGCKTYDGSKIYTRRSSLPVMSKSRYPEVAPAAPRSCLSPSPSRKFGKFFPPKGRTEVFVTSPSQDEEEEGTWTEGKDTKTEEEKSPDESVKASSRCCAKRSDWSLFIFSPDNKFRALNMMIYKNKWFDRVVLFFILLNCVVMALEGPSVKEGSMERRWIDIFMYIFLAIFTLEMMIKVVAKGMWIGEDAYLRSGWNVMDGFLVIVSWIDVIVTLSTDSQNNILGVLRVFRALRTLRPLRVISRAPGIKIVVETLISSLKPIGNIVLIAATFFIIFGILGVQLFKGKFHHCVGASGPVTTKAECIEKNGEWKNKEYNFDNLAKALLTLFVFATKDGWVSIMYDGIDAVGIDKQPIKNYSQVKVLYFVAFLLLAGFVVLNMLVGVVVENFQKCRGLIEMERNEEEQKKKEDEKKRIKQCEEEEALSEHFSQPRRFIHHICTHGYFDLAIAAIIGLNVICMALEHYNQPKALGTFLESANYVFTAIFILEAILKIYAMGFRIYFRDKWNHLDMLIVILSVVGIVLEEMNTKELPINPTIIRVMRVLRIARVLKLLKTAEGIRKLLDTVLQALPQVANLGLLFLLLFFIFAALGIELFGRIDCKKFNCEGMDEHAHFQDFGVAMLTLFRISTGDNWNGILKDTINEKICEVSPDVDCKVLEHVAPIYFAVFVLATQFVLLNVVVAVLMKHLEEAKEEDNSSTSGSRNSITSSRKDSKEQEEPVVTLKVPPSEKFRKVSFDDDSGKKENQATVDITVPTNRGQGVLPLVAVNGEDVNHSDSEYSTTSPIPQTKVMEHQKPVLSQSTPTLRPVLRTRNRSSSAAPRIVKEISSSSSLAKLSPILGRLAKSRRFDDSDELVSRAHAHTLPPLEFSGMTNHASENDLSPEGGIPLSPRAPIYKMSEDSDLYDSNLEGDYNDSSHTPSSPRPLRPSIKSNTSGASSTSGSSSSSYNDDRHQAPTNSLPSRCTENAWGTPKSGSNRSILSSFSGRRRSSKGRRPSAGESRNKRSNKKQSYV</sequence>
<evidence type="ECO:0000256" key="14">
    <source>
        <dbReference type="SAM" id="Phobius"/>
    </source>
</evidence>
<dbReference type="KEGG" id="aten:116305563"/>